<dbReference type="Proteomes" id="UP000214646">
    <property type="component" value="Unassembled WGS sequence"/>
</dbReference>
<gene>
    <name evidence="2" type="ORF">FRUB_04676</name>
</gene>
<comment type="caution">
    <text evidence="2">The sequence shown here is derived from an EMBL/GenBank/DDBJ whole genome shotgun (WGS) entry which is preliminary data.</text>
</comment>
<name>A0A225DMD5_9BACT</name>
<dbReference type="AlphaFoldDB" id="A0A225DMD5"/>
<reference evidence="3" key="1">
    <citation type="submission" date="2017-06" db="EMBL/GenBank/DDBJ databases">
        <title>Genome analysis of Fimbriiglobus ruber SP5, the first member of the order Planctomycetales with confirmed chitinolytic capability.</title>
        <authorList>
            <person name="Ravin N.V."/>
            <person name="Rakitin A.L."/>
            <person name="Ivanova A.A."/>
            <person name="Beletsky A.V."/>
            <person name="Kulichevskaya I.S."/>
            <person name="Mardanov A.V."/>
            <person name="Dedysh S.N."/>
        </authorList>
    </citation>
    <scope>NUCLEOTIDE SEQUENCE [LARGE SCALE GENOMIC DNA]</scope>
    <source>
        <strain evidence="3">SP5</strain>
    </source>
</reference>
<evidence type="ECO:0000313" key="2">
    <source>
        <dbReference type="EMBL" id="OWK40784.1"/>
    </source>
</evidence>
<feature type="region of interest" description="Disordered" evidence="1">
    <location>
        <begin position="1"/>
        <end position="56"/>
    </location>
</feature>
<evidence type="ECO:0000256" key="1">
    <source>
        <dbReference type="SAM" id="MobiDB-lite"/>
    </source>
</evidence>
<protein>
    <submittedName>
        <fullName evidence="2">Uncharacterized protein</fullName>
    </submittedName>
</protein>
<evidence type="ECO:0000313" key="3">
    <source>
        <dbReference type="Proteomes" id="UP000214646"/>
    </source>
</evidence>
<organism evidence="2 3">
    <name type="scientific">Fimbriiglobus ruber</name>
    <dbReference type="NCBI Taxonomy" id="1908690"/>
    <lineage>
        <taxon>Bacteria</taxon>
        <taxon>Pseudomonadati</taxon>
        <taxon>Planctomycetota</taxon>
        <taxon>Planctomycetia</taxon>
        <taxon>Gemmatales</taxon>
        <taxon>Gemmataceae</taxon>
        <taxon>Fimbriiglobus</taxon>
    </lineage>
</organism>
<dbReference type="EMBL" id="NIDE01000007">
    <property type="protein sequence ID" value="OWK40784.1"/>
    <property type="molecule type" value="Genomic_DNA"/>
</dbReference>
<keyword evidence="3" id="KW-1185">Reference proteome</keyword>
<accession>A0A225DMD5</accession>
<sequence>MSIAESNQAVARRTGRNLTRDEIAVRHGPRRFGPAAENGRRNHTAGLAEIPSAIYS</sequence>
<proteinExistence type="predicted"/>